<evidence type="ECO:0000256" key="1">
    <source>
        <dbReference type="SAM" id="SignalP"/>
    </source>
</evidence>
<evidence type="ECO:0000313" key="2">
    <source>
        <dbReference type="EMBL" id="MDQ0202656.1"/>
    </source>
</evidence>
<dbReference type="Proteomes" id="UP001239167">
    <property type="component" value="Unassembled WGS sequence"/>
</dbReference>
<dbReference type="RefSeq" id="WP_307222592.1">
    <property type="nucleotide sequence ID" value="NZ_CP116940.1"/>
</dbReference>
<feature type="signal peptide" evidence="1">
    <location>
        <begin position="1"/>
        <end position="23"/>
    </location>
</feature>
<accession>A0ABT9Y4A0</accession>
<protein>
    <submittedName>
        <fullName evidence="2">Uncharacterized protein</fullName>
    </submittedName>
</protein>
<keyword evidence="3" id="KW-1185">Reference proteome</keyword>
<sequence>MKYTIRMLTLTVLSLFVSLSAVFAMPATKASLMDESFDLSSIHSIAVAAPNYIQTKTGPAPDAVTALIAQTGFDSRDLKNITIIPYSVIAENMKNESGIDLQTSDRNTAKKLFKENAAKYADAYLVVTIANDSRVVLFYDLYSSKTGSYLYSYRVIGGGQGDNNINSYKSFNELFYKGLSDSIKEQHKDDSKTKK</sequence>
<reference evidence="2 3" key="1">
    <citation type="submission" date="2023-07" db="EMBL/GenBank/DDBJ databases">
        <title>Genomic Encyclopedia of Type Strains, Phase IV (KMG-IV): sequencing the most valuable type-strain genomes for metagenomic binning, comparative biology and taxonomic classification.</title>
        <authorList>
            <person name="Goeker M."/>
        </authorList>
    </citation>
    <scope>NUCLEOTIDE SEQUENCE [LARGE SCALE GENOMIC DNA]</scope>
    <source>
        <strain evidence="2 3">DSM 16980</strain>
    </source>
</reference>
<proteinExistence type="predicted"/>
<gene>
    <name evidence="2" type="ORF">J2S01_000349</name>
</gene>
<keyword evidence="1" id="KW-0732">Signal</keyword>
<dbReference type="EMBL" id="JAUSUE010000002">
    <property type="protein sequence ID" value="MDQ0202656.1"/>
    <property type="molecule type" value="Genomic_DNA"/>
</dbReference>
<feature type="chain" id="PRO_5045055615" evidence="1">
    <location>
        <begin position="24"/>
        <end position="195"/>
    </location>
</feature>
<name>A0ABT9Y4A0_9FIRM</name>
<evidence type="ECO:0000313" key="3">
    <source>
        <dbReference type="Proteomes" id="UP001239167"/>
    </source>
</evidence>
<organism evidence="2 3">
    <name type="scientific">Pectinatus haikarae</name>
    <dbReference type="NCBI Taxonomy" id="349096"/>
    <lineage>
        <taxon>Bacteria</taxon>
        <taxon>Bacillati</taxon>
        <taxon>Bacillota</taxon>
        <taxon>Negativicutes</taxon>
        <taxon>Selenomonadales</taxon>
        <taxon>Selenomonadaceae</taxon>
        <taxon>Pectinatus</taxon>
    </lineage>
</organism>
<comment type="caution">
    <text evidence="2">The sequence shown here is derived from an EMBL/GenBank/DDBJ whole genome shotgun (WGS) entry which is preliminary data.</text>
</comment>